<name>A0ABN9VCX9_9DINO</name>
<dbReference type="EMBL" id="CAUYUJ010016918">
    <property type="protein sequence ID" value="CAK0870050.1"/>
    <property type="molecule type" value="Genomic_DNA"/>
</dbReference>
<sequence>MPLICGIYGWKMNLLGDLMYSGTSIPKCCDACQIARESFPAGSWRCGAREGFNDFALRRMAREGCEQERGADPPEILWSTWENRGPGTSPPLAVVLDKAWQRLVVVVRGTMVRMLSPILGPTRSSSTLSAGRMRRKGGRGRSMKSTACLSMVSFTIVPWTP</sequence>
<accession>A0ABN9VCX9</accession>
<gene>
    <name evidence="1" type="ORF">PCOR1329_LOCUS56256</name>
</gene>
<keyword evidence="2" id="KW-1185">Reference proteome</keyword>
<reference evidence="1" key="1">
    <citation type="submission" date="2023-10" db="EMBL/GenBank/DDBJ databases">
        <authorList>
            <person name="Chen Y."/>
            <person name="Shah S."/>
            <person name="Dougan E. K."/>
            <person name="Thang M."/>
            <person name="Chan C."/>
        </authorList>
    </citation>
    <scope>NUCLEOTIDE SEQUENCE [LARGE SCALE GENOMIC DNA]</scope>
</reference>
<evidence type="ECO:0000313" key="2">
    <source>
        <dbReference type="Proteomes" id="UP001189429"/>
    </source>
</evidence>
<protein>
    <submittedName>
        <fullName evidence="1">Uncharacterized protein</fullName>
    </submittedName>
</protein>
<comment type="caution">
    <text evidence="1">The sequence shown here is derived from an EMBL/GenBank/DDBJ whole genome shotgun (WGS) entry which is preliminary data.</text>
</comment>
<evidence type="ECO:0000313" key="1">
    <source>
        <dbReference type="EMBL" id="CAK0870050.1"/>
    </source>
</evidence>
<organism evidence="1 2">
    <name type="scientific">Prorocentrum cordatum</name>
    <dbReference type="NCBI Taxonomy" id="2364126"/>
    <lineage>
        <taxon>Eukaryota</taxon>
        <taxon>Sar</taxon>
        <taxon>Alveolata</taxon>
        <taxon>Dinophyceae</taxon>
        <taxon>Prorocentrales</taxon>
        <taxon>Prorocentraceae</taxon>
        <taxon>Prorocentrum</taxon>
    </lineage>
</organism>
<dbReference type="Proteomes" id="UP001189429">
    <property type="component" value="Unassembled WGS sequence"/>
</dbReference>
<proteinExistence type="predicted"/>